<accession>A0ABT5LC16</accession>
<reference evidence="1 2" key="1">
    <citation type="journal article" date="2023" name="Plant">
        <title>Draft Genome Sequence Resource of CBPPT1, a 'Candidatus Phytoplasma trifolii'-Related Strain Associated with Potato Purple Top Disease in the Columbia Basin, U.S.A.</title>
        <authorList>
            <person name="Wei W."/>
            <person name="Shao J."/>
            <person name="Bottner-Parker K.D."/>
            <person name="Zhao Y."/>
        </authorList>
    </citation>
    <scope>NUCLEOTIDE SEQUENCE [LARGE SCALE GENOMIC DNA]</scope>
    <source>
        <strain evidence="1 2">CBPPT1</strain>
    </source>
</reference>
<dbReference type="Proteomes" id="UP001221763">
    <property type="component" value="Unassembled WGS sequence"/>
</dbReference>
<gene>
    <name evidence="1" type="ORF">M8044_000399</name>
</gene>
<organism evidence="1 2">
    <name type="scientific">Columbia Basin potato purple top phytoplasma</name>
    <dbReference type="NCBI Taxonomy" id="307134"/>
    <lineage>
        <taxon>Bacteria</taxon>
        <taxon>Bacillati</taxon>
        <taxon>Mycoplasmatota</taxon>
        <taxon>Mollicutes</taxon>
        <taxon>Acholeplasmatales</taxon>
        <taxon>Acholeplasmataceae</taxon>
        <taxon>Candidatus Phytoplasma</taxon>
        <taxon>16SrVI (Clover proliferation group)</taxon>
    </lineage>
</organism>
<evidence type="ECO:0000313" key="2">
    <source>
        <dbReference type="Proteomes" id="UP001221763"/>
    </source>
</evidence>
<proteinExistence type="predicted"/>
<evidence type="ECO:0000313" key="1">
    <source>
        <dbReference type="EMBL" id="MDC9032177.1"/>
    </source>
</evidence>
<comment type="caution">
    <text evidence="1">The sequence shown here is derived from an EMBL/GenBank/DDBJ whole genome shotgun (WGS) entry which is preliminary data.</text>
</comment>
<sequence>MNEYFFDKNFFISSFKLFSILINNKKKESILLKIEIIFLVIYSKNLKKIL</sequence>
<dbReference type="EMBL" id="JANHJP010000007">
    <property type="protein sequence ID" value="MDC9032177.1"/>
    <property type="molecule type" value="Genomic_DNA"/>
</dbReference>
<protein>
    <submittedName>
        <fullName evidence="1">Uncharacterized protein</fullName>
    </submittedName>
</protein>
<keyword evidence="2" id="KW-1185">Reference proteome</keyword>
<name>A0ABT5LC16_9MOLU</name>